<name>A0A8T0EEE2_ARGBR</name>
<reference evidence="1" key="1">
    <citation type="journal article" date="2020" name="bioRxiv">
        <title>Chromosome-level reference genome of the European wasp spider Argiope bruennichi: a resource for studies on range expansion and evolutionary adaptation.</title>
        <authorList>
            <person name="Sheffer M.M."/>
            <person name="Hoppe A."/>
            <person name="Krehenwinkel H."/>
            <person name="Uhl G."/>
            <person name="Kuss A.W."/>
            <person name="Jensen L."/>
            <person name="Jensen C."/>
            <person name="Gillespie R.G."/>
            <person name="Hoff K.J."/>
            <person name="Prost S."/>
        </authorList>
    </citation>
    <scope>NUCLEOTIDE SEQUENCE</scope>
</reference>
<evidence type="ECO:0000313" key="2">
    <source>
        <dbReference type="Proteomes" id="UP000807504"/>
    </source>
</evidence>
<organism evidence="1 2">
    <name type="scientific">Argiope bruennichi</name>
    <name type="common">Wasp spider</name>
    <name type="synonym">Aranea bruennichi</name>
    <dbReference type="NCBI Taxonomy" id="94029"/>
    <lineage>
        <taxon>Eukaryota</taxon>
        <taxon>Metazoa</taxon>
        <taxon>Ecdysozoa</taxon>
        <taxon>Arthropoda</taxon>
        <taxon>Chelicerata</taxon>
        <taxon>Arachnida</taxon>
        <taxon>Araneae</taxon>
        <taxon>Araneomorphae</taxon>
        <taxon>Entelegynae</taxon>
        <taxon>Araneoidea</taxon>
        <taxon>Araneidae</taxon>
        <taxon>Argiope</taxon>
    </lineage>
</organism>
<proteinExistence type="predicted"/>
<dbReference type="EMBL" id="JABXBU010002228">
    <property type="protein sequence ID" value="KAF8771376.1"/>
    <property type="molecule type" value="Genomic_DNA"/>
</dbReference>
<gene>
    <name evidence="1" type="ORF">HNY73_018802</name>
</gene>
<comment type="caution">
    <text evidence="1">The sequence shown here is derived from an EMBL/GenBank/DDBJ whole genome shotgun (WGS) entry which is preliminary data.</text>
</comment>
<dbReference type="Proteomes" id="UP000807504">
    <property type="component" value="Unassembled WGS sequence"/>
</dbReference>
<protein>
    <submittedName>
        <fullName evidence="1">Uncharacterized protein</fullName>
    </submittedName>
</protein>
<dbReference type="AlphaFoldDB" id="A0A8T0EEE2"/>
<evidence type="ECO:0000313" key="1">
    <source>
        <dbReference type="EMBL" id="KAF8771376.1"/>
    </source>
</evidence>
<accession>A0A8T0EEE2</accession>
<keyword evidence="2" id="KW-1185">Reference proteome</keyword>
<sequence length="327" mass="37751">MDALSSSLSYRNFKLQDAASIVRCSFMMRRNICALDLSLLEFSVYKKHVVSSSQRNLLKALMGFFNTEEQIRKFLVRDRNILCTLHLDIPQGREPSLRNNEILDSVDFLVDPKSFHVGSIFIPDFWHEEKLQGFVIQSVYKSHHKLLTLSRILKNDGAMYNVEMPLYVMRYDLGVLCFEWNDSDSAKGVIIGFNIRETTLYAKRPKISQIHTFGGFQLQGKVHHEGCIIHELVLGCIFEFIPSLLEYGLSLKVSDAEYKQLKESIILLVDQDVKSISDTRIVCKEVHLIKRRYRFSTNSYGMYIQFVISVESSLKLMTGDDQILIKN</sequence>
<reference evidence="1" key="2">
    <citation type="submission" date="2020-06" db="EMBL/GenBank/DDBJ databases">
        <authorList>
            <person name="Sheffer M."/>
        </authorList>
    </citation>
    <scope>NUCLEOTIDE SEQUENCE</scope>
</reference>